<dbReference type="PANTHER" id="PTHR30161:SF1">
    <property type="entry name" value="FLAGELLAR BIOSYNTHESIS PROTEIN FLHA-RELATED"/>
    <property type="match status" value="1"/>
</dbReference>
<name>A0AA87TEL3_TREMD</name>
<comment type="function">
    <text evidence="7">Required for formation of the rod structure of the flagellar apparatus. Together with FliI and FliH, may constitute the export apparatus of flagellin.</text>
</comment>
<dbReference type="PIRSF" id="PIRSF005419">
    <property type="entry name" value="FlhA"/>
    <property type="match status" value="1"/>
</dbReference>
<comment type="subcellular location">
    <subcellularLocation>
        <location evidence="1 7">Cell membrane</location>
        <topology evidence="1 7">Multi-pass membrane protein</topology>
    </subcellularLocation>
</comment>
<accession>A0AA87TEL3</accession>
<feature type="transmembrane region" description="Helical" evidence="7">
    <location>
        <begin position="300"/>
        <end position="317"/>
    </location>
</feature>
<feature type="transmembrane region" description="Helical" evidence="7">
    <location>
        <begin position="99"/>
        <end position="125"/>
    </location>
</feature>
<dbReference type="InterPro" id="IPR001712">
    <property type="entry name" value="T3SS_FHIPEP"/>
</dbReference>
<feature type="transmembrane region" description="Helical" evidence="7">
    <location>
        <begin position="277"/>
        <end position="294"/>
    </location>
</feature>
<dbReference type="Pfam" id="PF00771">
    <property type="entry name" value="FHIPEP"/>
    <property type="match status" value="1"/>
</dbReference>
<keyword evidence="4 7" id="KW-0812">Transmembrane</keyword>
<dbReference type="AlphaFoldDB" id="A0AA87TEL3"/>
<feature type="transmembrane region" description="Helical" evidence="7">
    <location>
        <begin position="239"/>
        <end position="257"/>
    </location>
</feature>
<evidence type="ECO:0000313" key="9">
    <source>
        <dbReference type="EMBL" id="EPF28366.1"/>
    </source>
</evidence>
<comment type="similarity">
    <text evidence="2 7">Belongs to the FHIPEP (flagella/HR/invasion proteins export pore) family.</text>
</comment>
<dbReference type="PRINTS" id="PR00949">
    <property type="entry name" value="TYPE3IMAPROT"/>
</dbReference>
<dbReference type="InterPro" id="IPR042196">
    <property type="entry name" value="FHIPEP_4"/>
</dbReference>
<feature type="transmembrane region" description="Helical" evidence="7">
    <location>
        <begin position="7"/>
        <end position="28"/>
    </location>
</feature>
<organism evidence="9 10">
    <name type="scientific">Treponema medium ATCC 700293</name>
    <dbReference type="NCBI Taxonomy" id="1125700"/>
    <lineage>
        <taxon>Bacteria</taxon>
        <taxon>Pseudomonadati</taxon>
        <taxon>Spirochaetota</taxon>
        <taxon>Spirochaetia</taxon>
        <taxon>Spirochaetales</taxon>
        <taxon>Treponemataceae</taxon>
        <taxon>Treponema</taxon>
    </lineage>
</organism>
<dbReference type="InterPro" id="IPR042193">
    <property type="entry name" value="FHIPEP_3"/>
</dbReference>
<dbReference type="GO" id="GO:0044780">
    <property type="term" value="P:bacterial-type flagellum assembly"/>
    <property type="evidence" value="ECO:0007669"/>
    <property type="project" value="InterPro"/>
</dbReference>
<sequence>MAAKKYNIDIAVAFTVILMVLMFIIPLPTVLLDFFMALNLTFSLVVLLIVLFTARATDFSVFPSLLLLSTIFGLVLNVSSTRLILSKGEAFDGAMIRAFSSFVIGASGSQGLVIGFVIFIILIAVQAFVITKGAKRVAEVSARFKLDSHPTKSMSIDAEYNAGIITDEEARQKKEQLQREDDFYGAMDGANQFVSGNVKVGIFITVINVIAGLIIGMVFRTESFSNALRTYTTLSIGDGLLAQLPSLFLSVATGLLVTRMIDEGSFGQDIKKQFSQIGWIYFVAAGTLAIMGVLPGFPHVVLFIIAFVLAFVGWRIVKEERTFKAGKEKQAAQKQAGQQQRTGGGGEPGAPGEIAPIVPLDPLSLELGYALIPLVDKDKGAELLERITRIRREAALDLGLVAPRIRIIDNMRLEPSEYCFKIRGVEVARGKIRMGWYLGINPGGVSEEIPGERTVDPTFGLPAVWISEENRDRAERAGYTVVDPPAIIATHLTEVIKKHAAEILGRQEVQGIMDALRKDYPAVIDEAAKVCSLGEVQKVLQGLLREQVSIRNTIVILETLADFRPITSDISLLVEKVRQALGRQICLQYADENKTLHVLTVEPALAQKIIESRIDTVNGPMAALEPSEQRMWIRSLIQAVTTMQKNGFLPIVLAPEASARVLIKNSTDREIPDLVVLSIPEIAKDIQVEVIGEIKLEQDKN</sequence>
<dbReference type="GO" id="GO:0005886">
    <property type="term" value="C:plasma membrane"/>
    <property type="evidence" value="ECO:0007669"/>
    <property type="project" value="UniProtKB-SubCell"/>
</dbReference>
<proteinExistence type="inferred from homology"/>
<dbReference type="InterPro" id="IPR006301">
    <property type="entry name" value="FlhA"/>
</dbReference>
<dbReference type="Proteomes" id="UP000014634">
    <property type="component" value="Unassembled WGS sequence"/>
</dbReference>
<keyword evidence="9" id="KW-0969">Cilium</keyword>
<reference evidence="9 10" key="1">
    <citation type="submission" date="2013-04" db="EMBL/GenBank/DDBJ databases">
        <title>The Genome Sequence of Treponema medium ATCC 700293.</title>
        <authorList>
            <consortium name="The Broad Institute Genomics Platform"/>
            <person name="Earl A."/>
            <person name="Ward D."/>
            <person name="Feldgarden M."/>
            <person name="Gevers D."/>
            <person name="Leonetti C."/>
            <person name="Blanton J.M."/>
            <person name="Dewhirst F.E."/>
            <person name="Izard J."/>
            <person name="Walker B."/>
            <person name="Young S."/>
            <person name="Zeng Q."/>
            <person name="Gargeya S."/>
            <person name="Fitzgerald M."/>
            <person name="Haas B."/>
            <person name="Abouelleil A."/>
            <person name="Allen A.W."/>
            <person name="Alvarado L."/>
            <person name="Arachchi H.M."/>
            <person name="Berlin A.M."/>
            <person name="Chapman S.B."/>
            <person name="Gainer-Dewar J."/>
            <person name="Goldberg J."/>
            <person name="Griggs A."/>
            <person name="Gujja S."/>
            <person name="Hansen M."/>
            <person name="Howarth C."/>
            <person name="Imamovic A."/>
            <person name="Ireland A."/>
            <person name="Larimer J."/>
            <person name="McCowan C."/>
            <person name="Murphy C."/>
            <person name="Pearson M."/>
            <person name="Poon T.W."/>
            <person name="Priest M."/>
            <person name="Roberts A."/>
            <person name="Saif S."/>
            <person name="Shea T."/>
            <person name="Sisk P."/>
            <person name="Sykes S."/>
            <person name="Wortman J."/>
            <person name="Nusbaum C."/>
            <person name="Birren B."/>
        </authorList>
    </citation>
    <scope>NUCLEOTIDE SEQUENCE [LARGE SCALE GENOMIC DNA]</scope>
    <source>
        <strain evidence="9 10">ATCC 700293</strain>
    </source>
</reference>
<keyword evidence="7" id="KW-0653">Protein transport</keyword>
<evidence type="ECO:0000256" key="6">
    <source>
        <dbReference type="ARBA" id="ARBA00023136"/>
    </source>
</evidence>
<keyword evidence="7" id="KW-1006">Bacterial flagellum protein export</keyword>
<dbReference type="NCBIfam" id="TIGR01398">
    <property type="entry name" value="FlhA"/>
    <property type="match status" value="1"/>
</dbReference>
<evidence type="ECO:0000256" key="4">
    <source>
        <dbReference type="ARBA" id="ARBA00022692"/>
    </source>
</evidence>
<feature type="transmembrane region" description="Helical" evidence="7">
    <location>
        <begin position="61"/>
        <end position="79"/>
    </location>
</feature>
<keyword evidence="3 7" id="KW-1003">Cell membrane</keyword>
<evidence type="ECO:0000313" key="10">
    <source>
        <dbReference type="Proteomes" id="UP000014634"/>
    </source>
</evidence>
<gene>
    <name evidence="7" type="primary">flhA</name>
    <name evidence="9" type="ORF">HMPREF9195_01575</name>
</gene>
<keyword evidence="7" id="KW-0813">Transport</keyword>
<keyword evidence="6 7" id="KW-0472">Membrane</keyword>
<evidence type="ECO:0000256" key="2">
    <source>
        <dbReference type="ARBA" id="ARBA00008835"/>
    </source>
</evidence>
<protein>
    <recommendedName>
        <fullName evidence="7">Flagellar biosynthesis protein FlhA</fullName>
    </recommendedName>
</protein>
<feature type="compositionally biased region" description="Low complexity" evidence="8">
    <location>
        <begin position="332"/>
        <end position="341"/>
    </location>
</feature>
<feature type="transmembrane region" description="Helical" evidence="7">
    <location>
        <begin position="34"/>
        <end position="54"/>
    </location>
</feature>
<dbReference type="PANTHER" id="PTHR30161">
    <property type="entry name" value="FLAGELLAR EXPORT PROTEIN, MEMBRANE FLHA SUBUNIT-RELATED"/>
    <property type="match status" value="1"/>
</dbReference>
<dbReference type="EMBL" id="ATFE01000012">
    <property type="protein sequence ID" value="EPF28366.1"/>
    <property type="molecule type" value="Genomic_DNA"/>
</dbReference>
<evidence type="ECO:0000256" key="5">
    <source>
        <dbReference type="ARBA" id="ARBA00022989"/>
    </source>
</evidence>
<evidence type="ECO:0000256" key="1">
    <source>
        <dbReference type="ARBA" id="ARBA00004651"/>
    </source>
</evidence>
<dbReference type="InterPro" id="IPR042194">
    <property type="entry name" value="FHIPEP_1"/>
</dbReference>
<dbReference type="Gene3D" id="3.40.30.60">
    <property type="entry name" value="FHIPEP family, domain 1"/>
    <property type="match status" value="1"/>
</dbReference>
<evidence type="ECO:0000256" key="7">
    <source>
        <dbReference type="RuleBase" id="RU364093"/>
    </source>
</evidence>
<keyword evidence="7" id="KW-1005">Bacterial flagellum biogenesis</keyword>
<feature type="transmembrane region" description="Helical" evidence="7">
    <location>
        <begin position="200"/>
        <end position="219"/>
    </location>
</feature>
<keyword evidence="9" id="KW-0966">Cell projection</keyword>
<dbReference type="RefSeq" id="WP_016523512.1">
    <property type="nucleotide sequence ID" value="NZ_KE332517.1"/>
</dbReference>
<feature type="region of interest" description="Disordered" evidence="8">
    <location>
        <begin position="327"/>
        <end position="351"/>
    </location>
</feature>
<dbReference type="Gene3D" id="1.10.8.540">
    <property type="entry name" value="FHIPEP family, domain 3"/>
    <property type="match status" value="1"/>
</dbReference>
<evidence type="ECO:0000256" key="8">
    <source>
        <dbReference type="SAM" id="MobiDB-lite"/>
    </source>
</evidence>
<keyword evidence="9" id="KW-0282">Flagellum</keyword>
<dbReference type="Gene3D" id="3.40.50.12790">
    <property type="entry name" value="FHIPEP family, domain 4"/>
    <property type="match status" value="1"/>
</dbReference>
<evidence type="ECO:0000256" key="3">
    <source>
        <dbReference type="ARBA" id="ARBA00022475"/>
    </source>
</evidence>
<keyword evidence="5 7" id="KW-1133">Transmembrane helix</keyword>
<comment type="caution">
    <text evidence="9">The sequence shown here is derived from an EMBL/GenBank/DDBJ whole genome shotgun (WGS) entry which is preliminary data.</text>
</comment>
<dbReference type="GO" id="GO:0009306">
    <property type="term" value="P:protein secretion"/>
    <property type="evidence" value="ECO:0007669"/>
    <property type="project" value="InterPro"/>
</dbReference>